<organism evidence="2 3">
    <name type="scientific">Eumeta variegata</name>
    <name type="common">Bagworm moth</name>
    <name type="synonym">Eumeta japonica</name>
    <dbReference type="NCBI Taxonomy" id="151549"/>
    <lineage>
        <taxon>Eukaryota</taxon>
        <taxon>Metazoa</taxon>
        <taxon>Ecdysozoa</taxon>
        <taxon>Arthropoda</taxon>
        <taxon>Hexapoda</taxon>
        <taxon>Insecta</taxon>
        <taxon>Pterygota</taxon>
        <taxon>Neoptera</taxon>
        <taxon>Endopterygota</taxon>
        <taxon>Lepidoptera</taxon>
        <taxon>Glossata</taxon>
        <taxon>Ditrysia</taxon>
        <taxon>Tineoidea</taxon>
        <taxon>Psychidae</taxon>
        <taxon>Oiketicinae</taxon>
        <taxon>Eumeta</taxon>
    </lineage>
</organism>
<feature type="region of interest" description="Disordered" evidence="1">
    <location>
        <begin position="1"/>
        <end position="23"/>
    </location>
</feature>
<gene>
    <name evidence="2" type="ORF">EVAR_55165_1</name>
</gene>
<evidence type="ECO:0000256" key="1">
    <source>
        <dbReference type="SAM" id="MobiDB-lite"/>
    </source>
</evidence>
<dbReference type="Proteomes" id="UP000299102">
    <property type="component" value="Unassembled WGS sequence"/>
</dbReference>
<proteinExistence type="predicted"/>
<evidence type="ECO:0000313" key="2">
    <source>
        <dbReference type="EMBL" id="GBP72122.1"/>
    </source>
</evidence>
<name>A0A4C1YB49_EUMVA</name>
<dbReference type="EMBL" id="BGZK01001133">
    <property type="protein sequence ID" value="GBP72122.1"/>
    <property type="molecule type" value="Genomic_DNA"/>
</dbReference>
<evidence type="ECO:0000313" key="3">
    <source>
        <dbReference type="Proteomes" id="UP000299102"/>
    </source>
</evidence>
<keyword evidence="3" id="KW-1185">Reference proteome</keyword>
<comment type="caution">
    <text evidence="2">The sequence shown here is derived from an EMBL/GenBank/DDBJ whole genome shotgun (WGS) entry which is preliminary data.</text>
</comment>
<accession>A0A4C1YB49</accession>
<reference evidence="2 3" key="1">
    <citation type="journal article" date="2019" name="Commun. Biol.">
        <title>The bagworm genome reveals a unique fibroin gene that provides high tensile strength.</title>
        <authorList>
            <person name="Kono N."/>
            <person name="Nakamura H."/>
            <person name="Ohtoshi R."/>
            <person name="Tomita M."/>
            <person name="Numata K."/>
            <person name="Arakawa K."/>
        </authorList>
    </citation>
    <scope>NUCLEOTIDE SEQUENCE [LARGE SCALE GENOMIC DNA]</scope>
</reference>
<protein>
    <submittedName>
        <fullName evidence="2">Uncharacterized protein</fullName>
    </submittedName>
</protein>
<sequence length="127" mass="14565">MFKRDSSSTSVRDRNCEQDWDQGRERKCPFHSIRNLQSPVLCQLDGLRPNFSISSSHQILEEPRRRNQVLDSLLLEMKIYSYVTPPRYNCLPEKGRIHCRKTRVVSSAAVASCAARAAAVCRRVNLS</sequence>
<dbReference type="AlphaFoldDB" id="A0A4C1YB49"/>